<evidence type="ECO:0000313" key="2">
    <source>
        <dbReference type="EMBL" id="KIN95647.1"/>
    </source>
</evidence>
<dbReference type="AlphaFoldDB" id="A0A0C3IF24"/>
<organism evidence="2 3">
    <name type="scientific">Pisolithus tinctorius Marx 270</name>
    <dbReference type="NCBI Taxonomy" id="870435"/>
    <lineage>
        <taxon>Eukaryota</taxon>
        <taxon>Fungi</taxon>
        <taxon>Dikarya</taxon>
        <taxon>Basidiomycota</taxon>
        <taxon>Agaricomycotina</taxon>
        <taxon>Agaricomycetes</taxon>
        <taxon>Agaricomycetidae</taxon>
        <taxon>Boletales</taxon>
        <taxon>Sclerodermatineae</taxon>
        <taxon>Pisolithaceae</taxon>
        <taxon>Pisolithus</taxon>
    </lineage>
</organism>
<reference evidence="2 3" key="1">
    <citation type="submission" date="2014-04" db="EMBL/GenBank/DDBJ databases">
        <authorList>
            <consortium name="DOE Joint Genome Institute"/>
            <person name="Kuo A."/>
            <person name="Kohler A."/>
            <person name="Costa M.D."/>
            <person name="Nagy L.G."/>
            <person name="Floudas D."/>
            <person name="Copeland A."/>
            <person name="Barry K.W."/>
            <person name="Cichocki N."/>
            <person name="Veneault-Fourrey C."/>
            <person name="LaButti K."/>
            <person name="Lindquist E.A."/>
            <person name="Lipzen A."/>
            <person name="Lundell T."/>
            <person name="Morin E."/>
            <person name="Murat C."/>
            <person name="Sun H."/>
            <person name="Tunlid A."/>
            <person name="Henrissat B."/>
            <person name="Grigoriev I.V."/>
            <person name="Hibbett D.S."/>
            <person name="Martin F."/>
            <person name="Nordberg H.P."/>
            <person name="Cantor M.N."/>
            <person name="Hua S.X."/>
        </authorList>
    </citation>
    <scope>NUCLEOTIDE SEQUENCE [LARGE SCALE GENOMIC DNA]</scope>
    <source>
        <strain evidence="2 3">Marx 270</strain>
    </source>
</reference>
<dbReference type="STRING" id="870435.A0A0C3IF24"/>
<accession>A0A0C3IF24</accession>
<sequence length="527" mass="57459">MQAPPPFQSYSDRSSYTDSWYSRATVYATDFEEITWKHKPITGPEFFDRSLISRRIALFGIFVTVVFGVACIFGGAKIFLSKKTISAGVVVLSFQHEWQREAISLGLNLLVAVCTEATGFVHNITLRAALASESRLKFNTNLRLVTAAKGVFNPNGTVCNIVMAFLLIISYSSSILATLAVNMDSSDDETGNAAVPSTVAICVSDVPLIVLGTSLLLQAIIAIAGMWSADVTTWSSSPFDITAALVHHAQVIPVPGRCMRGVDARKENGPAQPRKKQPSAWTARPSVRKVVVTLWVLVIACLGWGLVVVHLIGGNMSAAISTWSFFPNSQSYVKAYNIPLHTGLAWFYWVLYYLNTALVQGPLTLVLHCSELVTNVIRDENAWRHATGKNGAKLSTNPLVLVFGSPLNLALLCAKPVLHWMMGLAISLAGTADSEILTAVAVSMFPIQILNLTGALFVFAFIFTIVTVVGRSGPQPAAYGHIQTLANLIDEWSPVMWWGHKSTGSPYYHAGTDSRPLEEVKMYEWYA</sequence>
<keyword evidence="1" id="KW-0812">Transmembrane</keyword>
<dbReference type="HOGENOM" id="CLU_021043_2_0_1"/>
<proteinExistence type="predicted"/>
<name>A0A0C3IF24_PISTI</name>
<feature type="transmembrane region" description="Helical" evidence="1">
    <location>
        <begin position="399"/>
        <end position="429"/>
    </location>
</feature>
<feature type="transmembrane region" description="Helical" evidence="1">
    <location>
        <begin position="56"/>
        <end position="76"/>
    </location>
</feature>
<evidence type="ECO:0000313" key="3">
    <source>
        <dbReference type="Proteomes" id="UP000054217"/>
    </source>
</evidence>
<feature type="transmembrane region" description="Helical" evidence="1">
    <location>
        <begin position="449"/>
        <end position="469"/>
    </location>
</feature>
<feature type="transmembrane region" description="Helical" evidence="1">
    <location>
        <begin position="290"/>
        <end position="313"/>
    </location>
</feature>
<feature type="transmembrane region" description="Helical" evidence="1">
    <location>
        <begin position="158"/>
        <end position="181"/>
    </location>
</feature>
<reference evidence="3" key="2">
    <citation type="submission" date="2015-01" db="EMBL/GenBank/DDBJ databases">
        <title>Evolutionary Origins and Diversification of the Mycorrhizal Mutualists.</title>
        <authorList>
            <consortium name="DOE Joint Genome Institute"/>
            <consortium name="Mycorrhizal Genomics Consortium"/>
            <person name="Kohler A."/>
            <person name="Kuo A."/>
            <person name="Nagy L.G."/>
            <person name="Floudas D."/>
            <person name="Copeland A."/>
            <person name="Barry K.W."/>
            <person name="Cichocki N."/>
            <person name="Veneault-Fourrey C."/>
            <person name="LaButti K."/>
            <person name="Lindquist E.A."/>
            <person name="Lipzen A."/>
            <person name="Lundell T."/>
            <person name="Morin E."/>
            <person name="Murat C."/>
            <person name="Riley R."/>
            <person name="Ohm R."/>
            <person name="Sun H."/>
            <person name="Tunlid A."/>
            <person name="Henrissat B."/>
            <person name="Grigoriev I.V."/>
            <person name="Hibbett D.S."/>
            <person name="Martin F."/>
        </authorList>
    </citation>
    <scope>NUCLEOTIDE SEQUENCE [LARGE SCALE GENOMIC DNA]</scope>
    <source>
        <strain evidence="3">Marx 270</strain>
    </source>
</reference>
<keyword evidence="3" id="KW-1185">Reference proteome</keyword>
<dbReference type="EMBL" id="KN832062">
    <property type="protein sequence ID" value="KIN95647.1"/>
    <property type="molecule type" value="Genomic_DNA"/>
</dbReference>
<protein>
    <submittedName>
        <fullName evidence="2">Uncharacterized protein</fullName>
    </submittedName>
</protein>
<keyword evidence="1" id="KW-1133">Transmembrane helix</keyword>
<dbReference type="OrthoDB" id="2688021at2759"/>
<gene>
    <name evidence="2" type="ORF">M404DRAFT_1007255</name>
</gene>
<feature type="transmembrane region" description="Helical" evidence="1">
    <location>
        <begin position="193"/>
        <end position="217"/>
    </location>
</feature>
<keyword evidence="1" id="KW-0472">Membrane</keyword>
<dbReference type="Proteomes" id="UP000054217">
    <property type="component" value="Unassembled WGS sequence"/>
</dbReference>
<evidence type="ECO:0000256" key="1">
    <source>
        <dbReference type="SAM" id="Phobius"/>
    </source>
</evidence>
<dbReference type="InParanoid" id="A0A0C3IF24"/>